<evidence type="ECO:0000256" key="1">
    <source>
        <dbReference type="ARBA" id="ARBA00022490"/>
    </source>
</evidence>
<keyword evidence="1" id="KW-0963">Cytoplasm</keyword>
<dbReference type="Pfam" id="PF00590">
    <property type="entry name" value="TP_methylase"/>
    <property type="match status" value="1"/>
</dbReference>
<reference evidence="8 9" key="1">
    <citation type="journal article" date="2017" name="Int. J. Syst. Evol. Microbiol.">
        <title>Achromobacter aloeverae sp. nov., isolated from the root of Aloe vera (L.) Burm.f.</title>
        <authorList>
            <person name="Kuncharoen N."/>
            <person name="Muramatsu Y."/>
            <person name="Shibata C."/>
            <person name="Kamakura Y."/>
            <person name="Nakagawa Y."/>
            <person name="Tanasupawat S."/>
        </authorList>
    </citation>
    <scope>NUCLEOTIDE SEQUENCE [LARGE SCALE GENOMIC DNA]</scope>
    <source>
        <strain evidence="8 9">AVA-1</strain>
    </source>
</reference>
<dbReference type="InterPro" id="IPR014777">
    <property type="entry name" value="4pyrrole_Mease_sub1"/>
</dbReference>
<dbReference type="Proteomes" id="UP000290849">
    <property type="component" value="Unassembled WGS sequence"/>
</dbReference>
<dbReference type="GO" id="GO:0032259">
    <property type="term" value="P:methylation"/>
    <property type="evidence" value="ECO:0007669"/>
    <property type="project" value="UniProtKB-KW"/>
</dbReference>
<evidence type="ECO:0000256" key="3">
    <source>
        <dbReference type="ARBA" id="ARBA00022603"/>
    </source>
</evidence>
<gene>
    <name evidence="8" type="ORF">C7R54_05585</name>
</gene>
<dbReference type="AlphaFoldDB" id="A0A4V1MSX1"/>
<keyword evidence="9" id="KW-1185">Reference proteome</keyword>
<dbReference type="GO" id="GO:0006364">
    <property type="term" value="P:rRNA processing"/>
    <property type="evidence" value="ECO:0007669"/>
    <property type="project" value="UniProtKB-KW"/>
</dbReference>
<dbReference type="SUPFAM" id="SSF53790">
    <property type="entry name" value="Tetrapyrrole methylase"/>
    <property type="match status" value="1"/>
</dbReference>
<sequence length="265" mass="28111">MATTAASAAPAPPAASPASAAPKGGPRGEGPGTLHLIPVGLGDAPPDRWLPAEARGLAAGLDCYIAENAKTARAFLKQIGALRPLQEITIHTLGEKTSAAEIDGWLKPLRQGGEIGLVSEAGCPAVADPGARVADAAHRMGLRVRPWVGPSSILLGLMASGLDGQRFAFHGYAPVEPGERARQLRAWEQLSARNNQTQMLIETPYRNAAMFSTLLASLRGDTRLCVARSLTTDDEWVRTATIADWKSRPAPDLDKKPTLFLYLAR</sequence>
<feature type="domain" description="Tetrapyrrole methylase" evidence="7">
    <location>
        <begin position="34"/>
        <end position="244"/>
    </location>
</feature>
<keyword evidence="2" id="KW-0698">rRNA processing</keyword>
<evidence type="ECO:0000256" key="6">
    <source>
        <dbReference type="SAM" id="MobiDB-lite"/>
    </source>
</evidence>
<dbReference type="InterPro" id="IPR014776">
    <property type="entry name" value="4pyrrole_Mease_sub2"/>
</dbReference>
<evidence type="ECO:0000256" key="4">
    <source>
        <dbReference type="ARBA" id="ARBA00022679"/>
    </source>
</evidence>
<keyword evidence="4 8" id="KW-0808">Transferase</keyword>
<evidence type="ECO:0000256" key="2">
    <source>
        <dbReference type="ARBA" id="ARBA00022552"/>
    </source>
</evidence>
<evidence type="ECO:0000313" key="8">
    <source>
        <dbReference type="EMBL" id="RXN93520.1"/>
    </source>
</evidence>
<dbReference type="Gene3D" id="3.30.950.10">
    <property type="entry name" value="Methyltransferase, Cobalt-precorrin-4 Transmethylase, Domain 2"/>
    <property type="match status" value="1"/>
</dbReference>
<feature type="region of interest" description="Disordered" evidence="6">
    <location>
        <begin position="1"/>
        <end position="35"/>
    </location>
</feature>
<keyword evidence="5" id="KW-0949">S-adenosyl-L-methionine</keyword>
<dbReference type="InterPro" id="IPR035996">
    <property type="entry name" value="4pyrrol_Methylase_sf"/>
</dbReference>
<organism evidence="8 9">
    <name type="scientific">Achromobacter aloeverae</name>
    <dbReference type="NCBI Taxonomy" id="1750518"/>
    <lineage>
        <taxon>Bacteria</taxon>
        <taxon>Pseudomonadati</taxon>
        <taxon>Pseudomonadota</taxon>
        <taxon>Betaproteobacteria</taxon>
        <taxon>Burkholderiales</taxon>
        <taxon>Alcaligenaceae</taxon>
        <taxon>Achromobacter</taxon>
    </lineage>
</organism>
<dbReference type="InterPro" id="IPR008189">
    <property type="entry name" value="rRNA_ssu_MeTfrase_I"/>
</dbReference>
<evidence type="ECO:0000259" key="7">
    <source>
        <dbReference type="Pfam" id="PF00590"/>
    </source>
</evidence>
<proteinExistence type="predicted"/>
<dbReference type="EMBL" id="PYAL01000001">
    <property type="protein sequence ID" value="RXN93520.1"/>
    <property type="molecule type" value="Genomic_DNA"/>
</dbReference>
<protein>
    <submittedName>
        <fullName evidence="8">SAM-dependent methyltransferase</fullName>
    </submittedName>
</protein>
<dbReference type="Gene3D" id="3.40.1010.10">
    <property type="entry name" value="Cobalt-precorrin-4 Transmethylase, Domain 1"/>
    <property type="match status" value="1"/>
</dbReference>
<accession>A0A4V1MSX1</accession>
<evidence type="ECO:0000313" key="9">
    <source>
        <dbReference type="Proteomes" id="UP000290849"/>
    </source>
</evidence>
<comment type="caution">
    <text evidence="8">The sequence shown here is derived from an EMBL/GenBank/DDBJ whole genome shotgun (WGS) entry which is preliminary data.</text>
</comment>
<dbReference type="OrthoDB" id="7061662at2"/>
<dbReference type="CDD" id="cd11649">
    <property type="entry name" value="RsmI_like"/>
    <property type="match status" value="1"/>
</dbReference>
<dbReference type="GO" id="GO:0008168">
    <property type="term" value="F:methyltransferase activity"/>
    <property type="evidence" value="ECO:0007669"/>
    <property type="project" value="UniProtKB-KW"/>
</dbReference>
<dbReference type="InterPro" id="IPR000878">
    <property type="entry name" value="4pyrrol_Mease"/>
</dbReference>
<name>A0A4V1MSX1_9BURK</name>
<dbReference type="RefSeq" id="WP_129149469.1">
    <property type="nucleotide sequence ID" value="NZ_PYAL01000001.1"/>
</dbReference>
<dbReference type="PANTHER" id="PTHR46111:SF2">
    <property type="entry name" value="SAM-DEPENDENT METHYLTRANSFERASE"/>
    <property type="match status" value="1"/>
</dbReference>
<keyword evidence="3 8" id="KW-0489">Methyltransferase</keyword>
<dbReference type="PANTHER" id="PTHR46111">
    <property type="entry name" value="RIBOSOMAL RNA SMALL SUBUNIT METHYLTRANSFERASE I"/>
    <property type="match status" value="1"/>
</dbReference>
<evidence type="ECO:0000256" key="5">
    <source>
        <dbReference type="ARBA" id="ARBA00022691"/>
    </source>
</evidence>